<gene>
    <name evidence="1" type="ORF">BU24DRAFT_494719</name>
</gene>
<dbReference type="InterPro" id="IPR002347">
    <property type="entry name" value="SDR_fam"/>
</dbReference>
<reference evidence="1" key="1">
    <citation type="journal article" date="2020" name="Stud. Mycol.">
        <title>101 Dothideomycetes genomes: a test case for predicting lifestyles and emergence of pathogens.</title>
        <authorList>
            <person name="Haridas S."/>
            <person name="Albert R."/>
            <person name="Binder M."/>
            <person name="Bloem J."/>
            <person name="Labutti K."/>
            <person name="Salamov A."/>
            <person name="Andreopoulos B."/>
            <person name="Baker S."/>
            <person name="Barry K."/>
            <person name="Bills G."/>
            <person name="Bluhm B."/>
            <person name="Cannon C."/>
            <person name="Castanera R."/>
            <person name="Culley D."/>
            <person name="Daum C."/>
            <person name="Ezra D."/>
            <person name="Gonzalez J."/>
            <person name="Henrissat B."/>
            <person name="Kuo A."/>
            <person name="Liang C."/>
            <person name="Lipzen A."/>
            <person name="Lutzoni F."/>
            <person name="Magnuson J."/>
            <person name="Mondo S."/>
            <person name="Nolan M."/>
            <person name="Ohm R."/>
            <person name="Pangilinan J."/>
            <person name="Park H.-J."/>
            <person name="Ramirez L."/>
            <person name="Alfaro M."/>
            <person name="Sun H."/>
            <person name="Tritt A."/>
            <person name="Yoshinaga Y."/>
            <person name="Zwiers L.-H."/>
            <person name="Turgeon B."/>
            <person name="Goodwin S."/>
            <person name="Spatafora J."/>
            <person name="Crous P."/>
            <person name="Grigoriev I."/>
        </authorList>
    </citation>
    <scope>NUCLEOTIDE SEQUENCE</scope>
    <source>
        <strain evidence="1">CBS 175.79</strain>
    </source>
</reference>
<dbReference type="PRINTS" id="PR00081">
    <property type="entry name" value="GDHRDH"/>
</dbReference>
<dbReference type="GeneID" id="54291473"/>
<feature type="non-terminal residue" evidence="1">
    <location>
        <position position="197"/>
    </location>
</feature>
<accession>A0A6A5XHR0</accession>
<dbReference type="InterPro" id="IPR036291">
    <property type="entry name" value="NAD(P)-bd_dom_sf"/>
</dbReference>
<dbReference type="Proteomes" id="UP000799778">
    <property type="component" value="Unassembled WGS sequence"/>
</dbReference>
<proteinExistence type="predicted"/>
<dbReference type="Gene3D" id="3.40.50.720">
    <property type="entry name" value="NAD(P)-binding Rossmann-like Domain"/>
    <property type="match status" value="1"/>
</dbReference>
<sequence>MPSPPPLPPPPSSSEPELASIFAGKVILITGAGSGVGRALAHHISTLLPPSQQPPPLSQQQPTHLILLDTDFTSLERTSRLCRSTSPTIKITLSDTDASSAQEVSTCLAEHAAARGIDYVITTPSPSPPSVASRAGLAGMTDAQFDDAVSEGLRGVFNVCRGFAGTSASRPGGGVVNVVKAVSGGVVDEACLWGVVG</sequence>
<dbReference type="AlphaFoldDB" id="A0A6A5XHR0"/>
<dbReference type="RefSeq" id="XP_033381117.1">
    <property type="nucleotide sequence ID" value="XM_033534076.1"/>
</dbReference>
<organism evidence="1 2">
    <name type="scientific">Aaosphaeria arxii CBS 175.79</name>
    <dbReference type="NCBI Taxonomy" id="1450172"/>
    <lineage>
        <taxon>Eukaryota</taxon>
        <taxon>Fungi</taxon>
        <taxon>Dikarya</taxon>
        <taxon>Ascomycota</taxon>
        <taxon>Pezizomycotina</taxon>
        <taxon>Dothideomycetes</taxon>
        <taxon>Pleosporomycetidae</taxon>
        <taxon>Pleosporales</taxon>
        <taxon>Pleosporales incertae sedis</taxon>
        <taxon>Aaosphaeria</taxon>
    </lineage>
</organism>
<keyword evidence="2" id="KW-1185">Reference proteome</keyword>
<name>A0A6A5XHR0_9PLEO</name>
<protein>
    <recommendedName>
        <fullName evidence="3">NAD(P)-binding protein</fullName>
    </recommendedName>
</protein>
<evidence type="ECO:0008006" key="3">
    <source>
        <dbReference type="Google" id="ProtNLM"/>
    </source>
</evidence>
<evidence type="ECO:0000313" key="1">
    <source>
        <dbReference type="EMBL" id="KAF2012778.1"/>
    </source>
</evidence>
<evidence type="ECO:0000313" key="2">
    <source>
        <dbReference type="Proteomes" id="UP000799778"/>
    </source>
</evidence>
<dbReference type="SUPFAM" id="SSF51735">
    <property type="entry name" value="NAD(P)-binding Rossmann-fold domains"/>
    <property type="match status" value="1"/>
</dbReference>
<dbReference type="EMBL" id="ML978072">
    <property type="protein sequence ID" value="KAF2012778.1"/>
    <property type="molecule type" value="Genomic_DNA"/>
</dbReference>